<dbReference type="Pfam" id="PF03980">
    <property type="entry name" value="Nnf1"/>
    <property type="match status" value="1"/>
</dbReference>
<feature type="compositionally biased region" description="Polar residues" evidence="18">
    <location>
        <begin position="432"/>
        <end position="467"/>
    </location>
</feature>
<evidence type="ECO:0000256" key="12">
    <source>
        <dbReference type="ARBA" id="ARBA00023163"/>
    </source>
</evidence>
<feature type="region of interest" description="Disordered" evidence="18">
    <location>
        <begin position="535"/>
        <end position="655"/>
    </location>
</feature>
<evidence type="ECO:0000313" key="21">
    <source>
        <dbReference type="Proteomes" id="UP000327493"/>
    </source>
</evidence>
<evidence type="ECO:0000256" key="1">
    <source>
        <dbReference type="ARBA" id="ARBA00004123"/>
    </source>
</evidence>
<evidence type="ECO:0000256" key="17">
    <source>
        <dbReference type="ARBA" id="ARBA00023328"/>
    </source>
</evidence>
<dbReference type="AlphaFoldDB" id="A0A5J5DB09"/>
<dbReference type="PANTHER" id="PTHR12349">
    <property type="entry name" value="ANKYRIN REPEAT AND LEM DOMAIN-CONTAINING PROTEIN 2"/>
    <property type="match status" value="1"/>
</dbReference>
<feature type="region of interest" description="Disordered" evidence="18">
    <location>
        <begin position="252"/>
        <end position="296"/>
    </location>
</feature>
<dbReference type="GO" id="GO:0006357">
    <property type="term" value="P:regulation of transcription by RNA polymerase II"/>
    <property type="evidence" value="ECO:0007669"/>
    <property type="project" value="InterPro"/>
</dbReference>
<feature type="region of interest" description="Disordered" evidence="18">
    <location>
        <begin position="327"/>
        <end position="377"/>
    </location>
</feature>
<feature type="compositionally biased region" description="Low complexity" evidence="18">
    <location>
        <begin position="409"/>
        <end position="423"/>
    </location>
</feature>
<keyword evidence="6" id="KW-0132">Cell division</keyword>
<evidence type="ECO:0000256" key="16">
    <source>
        <dbReference type="ARBA" id="ARBA00023315"/>
    </source>
</evidence>
<keyword evidence="12" id="KW-0804">Transcription</keyword>
<keyword evidence="9" id="KW-0995">Kinetochore</keyword>
<evidence type="ECO:0000256" key="7">
    <source>
        <dbReference type="ARBA" id="ARBA00022679"/>
    </source>
</evidence>
<evidence type="ECO:0000256" key="4">
    <source>
        <dbReference type="ARBA" id="ARBA00012210"/>
    </source>
</evidence>
<dbReference type="GO" id="GO:0016592">
    <property type="term" value="C:mediator complex"/>
    <property type="evidence" value="ECO:0007669"/>
    <property type="project" value="InterPro"/>
</dbReference>
<feature type="compositionally biased region" description="Basic residues" evidence="18">
    <location>
        <begin position="1156"/>
        <end position="1169"/>
    </location>
</feature>
<feature type="region of interest" description="Disordered" evidence="18">
    <location>
        <begin position="746"/>
        <end position="766"/>
    </location>
</feature>
<feature type="compositionally biased region" description="Low complexity" evidence="18">
    <location>
        <begin position="570"/>
        <end position="584"/>
    </location>
</feature>
<feature type="compositionally biased region" description="Polar residues" evidence="18">
    <location>
        <begin position="750"/>
        <end position="763"/>
    </location>
</feature>
<name>A0A5J5DB09_9PERO</name>
<evidence type="ECO:0000256" key="13">
    <source>
        <dbReference type="ARBA" id="ARBA00023242"/>
    </source>
</evidence>
<dbReference type="GO" id="GO:0003712">
    <property type="term" value="F:transcription coregulator activity"/>
    <property type="evidence" value="ECO:0007669"/>
    <property type="project" value="InterPro"/>
</dbReference>
<keyword evidence="13" id="KW-0539">Nucleus</keyword>
<dbReference type="Pfam" id="PF10278">
    <property type="entry name" value="Med19"/>
    <property type="match status" value="1"/>
</dbReference>
<dbReference type="GO" id="GO:0000444">
    <property type="term" value="C:MIS12/MIND type complex"/>
    <property type="evidence" value="ECO:0007669"/>
    <property type="project" value="InterPro"/>
</dbReference>
<feature type="transmembrane region" description="Helical" evidence="19">
    <location>
        <begin position="32"/>
        <end position="55"/>
    </location>
</feature>
<dbReference type="InterPro" id="IPR007128">
    <property type="entry name" value="PMF1/Nnf1"/>
</dbReference>
<keyword evidence="5" id="KW-0158">Chromosome</keyword>
<evidence type="ECO:0000256" key="3">
    <source>
        <dbReference type="ARBA" id="ARBA00004629"/>
    </source>
</evidence>
<feature type="non-terminal residue" evidence="20">
    <location>
        <position position="1243"/>
    </location>
</feature>
<dbReference type="GO" id="GO:0019706">
    <property type="term" value="F:protein-cysteine S-palmitoyltransferase activity"/>
    <property type="evidence" value="ECO:0007669"/>
    <property type="project" value="UniProtKB-EC"/>
</dbReference>
<feature type="region of interest" description="Disordered" evidence="18">
    <location>
        <begin position="1156"/>
        <end position="1243"/>
    </location>
</feature>
<dbReference type="EC" id="2.3.1.225" evidence="4"/>
<keyword evidence="7" id="KW-0808">Transferase</keyword>
<evidence type="ECO:0000256" key="18">
    <source>
        <dbReference type="SAM" id="MobiDB-lite"/>
    </source>
</evidence>
<evidence type="ECO:0000256" key="8">
    <source>
        <dbReference type="ARBA" id="ARBA00022776"/>
    </source>
</evidence>
<keyword evidence="14" id="KW-0449">Lipoprotein</keyword>
<organism evidence="20 21">
    <name type="scientific">Etheostoma spectabile</name>
    <name type="common">orangethroat darter</name>
    <dbReference type="NCBI Taxonomy" id="54343"/>
    <lineage>
        <taxon>Eukaryota</taxon>
        <taxon>Metazoa</taxon>
        <taxon>Chordata</taxon>
        <taxon>Craniata</taxon>
        <taxon>Vertebrata</taxon>
        <taxon>Euteleostomi</taxon>
        <taxon>Actinopterygii</taxon>
        <taxon>Neopterygii</taxon>
        <taxon>Teleostei</taxon>
        <taxon>Neoteleostei</taxon>
        <taxon>Acanthomorphata</taxon>
        <taxon>Eupercaria</taxon>
        <taxon>Perciformes</taxon>
        <taxon>Percoidei</taxon>
        <taxon>Percidae</taxon>
        <taxon>Etheostomatinae</taxon>
        <taxon>Etheostoma</taxon>
    </lineage>
</organism>
<dbReference type="InterPro" id="IPR019403">
    <property type="entry name" value="Mediator_Med19_met"/>
</dbReference>
<evidence type="ECO:0000256" key="10">
    <source>
        <dbReference type="ARBA" id="ARBA00023015"/>
    </source>
</evidence>
<dbReference type="PANTHER" id="PTHR12349:SF3">
    <property type="entry name" value="PALMITOYLTRANSFERASE ZDHHC5"/>
    <property type="match status" value="1"/>
</dbReference>
<feature type="region of interest" description="Disordered" evidence="18">
    <location>
        <begin position="409"/>
        <end position="503"/>
    </location>
</feature>
<keyword evidence="11" id="KW-0564">Palmitate</keyword>
<evidence type="ECO:0000313" key="20">
    <source>
        <dbReference type="EMBL" id="KAA8588891.1"/>
    </source>
</evidence>
<feature type="compositionally biased region" description="Gly residues" evidence="18">
    <location>
        <begin position="614"/>
        <end position="627"/>
    </location>
</feature>
<keyword evidence="19" id="KW-0472">Membrane</keyword>
<keyword evidence="21" id="KW-1185">Reference proteome</keyword>
<accession>A0A5J5DB09</accession>
<keyword evidence="19" id="KW-0812">Transmembrane</keyword>
<comment type="caution">
    <text evidence="20">The sequence shown here is derived from an EMBL/GenBank/DDBJ whole genome shotgun (WGS) entry which is preliminary data.</text>
</comment>
<keyword evidence="16" id="KW-0012">Acyltransferase</keyword>
<feature type="compositionally biased region" description="Basic residues" evidence="18">
    <location>
        <begin position="1198"/>
        <end position="1209"/>
    </location>
</feature>
<feature type="compositionally biased region" description="Basic and acidic residues" evidence="18">
    <location>
        <begin position="713"/>
        <end position="724"/>
    </location>
</feature>
<evidence type="ECO:0000256" key="5">
    <source>
        <dbReference type="ARBA" id="ARBA00022454"/>
    </source>
</evidence>
<evidence type="ECO:0000256" key="11">
    <source>
        <dbReference type="ARBA" id="ARBA00023139"/>
    </source>
</evidence>
<dbReference type="GO" id="GO:0051301">
    <property type="term" value="P:cell division"/>
    <property type="evidence" value="ECO:0007669"/>
    <property type="project" value="UniProtKB-KW"/>
</dbReference>
<dbReference type="EMBL" id="VOFY01000010">
    <property type="protein sequence ID" value="KAA8588891.1"/>
    <property type="molecule type" value="Genomic_DNA"/>
</dbReference>
<feature type="transmembrane region" description="Helical" evidence="19">
    <location>
        <begin position="61"/>
        <end position="82"/>
    </location>
</feature>
<feature type="compositionally biased region" description="Polar residues" evidence="18">
    <location>
        <begin position="631"/>
        <end position="647"/>
    </location>
</feature>
<feature type="compositionally biased region" description="Gly residues" evidence="18">
    <location>
        <begin position="359"/>
        <end position="369"/>
    </location>
</feature>
<keyword evidence="10" id="KW-0805">Transcription regulation</keyword>
<evidence type="ECO:0000256" key="19">
    <source>
        <dbReference type="SAM" id="Phobius"/>
    </source>
</evidence>
<keyword evidence="8" id="KW-0498">Mitosis</keyword>
<keyword evidence="19" id="KW-1133">Transmembrane helix</keyword>
<dbReference type="Proteomes" id="UP000327493">
    <property type="component" value="Chromosome 10"/>
</dbReference>
<comment type="subcellular location">
    <subcellularLocation>
        <location evidence="3">Chromosome</location>
        <location evidence="3">Centromere</location>
        <location evidence="3">Kinetochore</location>
    </subcellularLocation>
    <subcellularLocation>
        <location evidence="2">Endomembrane system</location>
        <topology evidence="2">Multi-pass membrane protein</topology>
    </subcellularLocation>
    <subcellularLocation>
        <location evidence="1">Nucleus</location>
    </subcellularLocation>
</comment>
<protein>
    <recommendedName>
        <fullName evidence="4">protein S-acyltransferase</fullName>
        <ecNumber evidence="4">2.3.1.225</ecNumber>
    </recommendedName>
</protein>
<gene>
    <name evidence="20" type="ORF">FQN60_010236</name>
</gene>
<reference evidence="20 21" key="1">
    <citation type="submission" date="2019-08" db="EMBL/GenBank/DDBJ databases">
        <title>A chromosome-level genome assembly, high-density linkage maps, and genome scans reveal the genomic architecture of hybrid incompatibilities underlying speciation via character displacement in darters (Percidae: Etheostominae).</title>
        <authorList>
            <person name="Moran R.L."/>
            <person name="Catchen J.M."/>
            <person name="Fuller R.C."/>
        </authorList>
    </citation>
    <scope>NUCLEOTIDE SEQUENCE [LARGE SCALE GENOMIC DNA]</scope>
    <source>
        <strain evidence="20">EspeVRDwgs_2016</strain>
        <tissue evidence="20">Muscle</tissue>
    </source>
</reference>
<feature type="compositionally biased region" description="Low complexity" evidence="18">
    <location>
        <begin position="332"/>
        <end position="347"/>
    </location>
</feature>
<dbReference type="PROSITE" id="PS50216">
    <property type="entry name" value="DHHC"/>
    <property type="match status" value="1"/>
</dbReference>
<keyword evidence="15" id="KW-0131">Cell cycle</keyword>
<feature type="region of interest" description="Disordered" evidence="18">
    <location>
        <begin position="707"/>
        <end position="728"/>
    </location>
</feature>
<dbReference type="GO" id="GO:0012505">
    <property type="term" value="C:endomembrane system"/>
    <property type="evidence" value="ECO:0007669"/>
    <property type="project" value="UniProtKB-SubCell"/>
</dbReference>
<proteinExistence type="predicted"/>
<evidence type="ECO:0000256" key="2">
    <source>
        <dbReference type="ARBA" id="ARBA00004127"/>
    </source>
</evidence>
<evidence type="ECO:0000256" key="15">
    <source>
        <dbReference type="ARBA" id="ARBA00023306"/>
    </source>
</evidence>
<keyword evidence="17" id="KW-0137">Centromere</keyword>
<sequence length="1243" mass="135862">MPGFSGGGVGGGVGVPASAPPRPFRPSRYVPVSAATTFLVGSTTLFFCFTCPWLSEYFSSVIPIYTAVIFLFTLANFCMATFMDPGVFPRAEEDEDKEDDFRAPLYKTVEIKGIQVRMKWCSTCRFYRPPRCSHCSVCDNCVEQLDTPHAAVTMAVMCVAGLFFVPVAGLTGFHMVLVARGRTTNEQVTGKFRGGVNPFTNGCLRNISHVLCSSQAPRYMGRWRSPQAVDVQPPFVRPPLTEAQLEAKVLDNGIQNDRHSTRSQSADAEPPPPPKPELRYPGLPRADTEESSLLTEAQHTPSMYKYRPAFNSPGRNHIALTHPNKMIRGESLDSPSPSILLSSRQPSYRSEPSSLDGTTGVGGGVGARRGGGERGECPGGPCGTAGVMSGGMSGYSLTGRSYTSYPSSLVLSTGGSHSSSLRSAHPAHNPLATLQSEGTTDTSYKSLANQTPRNGSLSYDSLLTPSESPEFESAAHELSPQKSRAPFPSGQPEMVSPSSPLQGYTSPFLSAQIAQQREGQLLQGSATFSSPHRAYLRAVSPPPPSSSGPPEIQHLLQHTQDSSYRAPRNLSSLSSSPGARSLEPPVSPPPRSLSLGKSQSYIGEAGSQHKPRPAGGGVVLGGGGVGGVHQAPQSTSRPVLANHNTSKPGGGVKKVTGVGGTTYEISLAALQRNTKPTMLTQSKSQELPSSRWVARCSHRPGAFRTTKKATVMKSERKQKMEESKPATQDTVVNICDEDSAEKQVNEATGEVSSRMSNPGSVSKSSEDTEARYKRLKLFDKVMQQSLQKFLDYARKGHVLWEKPHFAVLLVNTAFTHSFNRFASTFRPLYKKNPQRMESIHKQFIEEMRKTIQEDISRLIEEGRLEFKLNELDKLERAAKNNKDPAWRPSGVPEQDFCSFLMPYFQKQEAYMRLELKKIQAENAALAQKVQAGRESVAQTEHHISSNVDEWKASVTEFERLASSLCPADAFDADYLCGTLYTNHYDMTEMFSTLFGQNEAQGPPGSASLGFGPGKPPPPLPQSQGSMAGQMPPQLGDEGPALRKPGAMNEPFYLLRELPVGNELTGNTNLITHYNLEHAYNKFCGKKVKEKLSNFLPELPGMIDCPGTQDGSSLRSLIDKPPVCGNSFSPLTGALLTGFRLHTGPLPEQYRLMHIQPPKKKSKHKHKHHRPQDPLPQETPSDTDPKKKKKKRDDDPDRKKKKKDKKKKKGSDHDDKERLLQQSDHSADHRLEACQSAKVVGRVA</sequence>
<evidence type="ECO:0000256" key="14">
    <source>
        <dbReference type="ARBA" id="ARBA00023288"/>
    </source>
</evidence>
<evidence type="ECO:0000256" key="6">
    <source>
        <dbReference type="ARBA" id="ARBA00022618"/>
    </source>
</evidence>
<feature type="region of interest" description="Disordered" evidence="18">
    <location>
        <begin position="997"/>
        <end position="1035"/>
    </location>
</feature>
<feature type="compositionally biased region" description="Basic and acidic residues" evidence="18">
    <location>
        <begin position="1210"/>
        <end position="1231"/>
    </location>
</feature>
<evidence type="ECO:0000256" key="9">
    <source>
        <dbReference type="ARBA" id="ARBA00022838"/>
    </source>
</evidence>